<name>A0A8S5MTC9_9CAUD</name>
<sequence length="59" mass="6700">MSEIRNENQPTWADIEVALATEIVEESKKRSRKWFTAWIVTVAALVASNLVWILGGIEK</sequence>
<keyword evidence="1" id="KW-0472">Membrane</keyword>
<organism evidence="2">
    <name type="scientific">Siphoviridae sp. ct0Xn2</name>
    <dbReference type="NCBI Taxonomy" id="2826267"/>
    <lineage>
        <taxon>Viruses</taxon>
        <taxon>Duplodnaviria</taxon>
        <taxon>Heunggongvirae</taxon>
        <taxon>Uroviricota</taxon>
        <taxon>Caudoviricetes</taxon>
    </lineage>
</organism>
<accession>A0A8S5MTC9</accession>
<proteinExistence type="predicted"/>
<evidence type="ECO:0000256" key="1">
    <source>
        <dbReference type="SAM" id="Phobius"/>
    </source>
</evidence>
<keyword evidence="1" id="KW-1133">Transmembrane helix</keyword>
<evidence type="ECO:0000313" key="2">
    <source>
        <dbReference type="EMBL" id="DAD85574.1"/>
    </source>
</evidence>
<feature type="transmembrane region" description="Helical" evidence="1">
    <location>
        <begin position="35"/>
        <end position="57"/>
    </location>
</feature>
<keyword evidence="1" id="KW-0812">Transmembrane</keyword>
<protein>
    <submittedName>
        <fullName evidence="2">Uncharacterized protein</fullName>
    </submittedName>
</protein>
<reference evidence="2" key="1">
    <citation type="journal article" date="2021" name="Proc. Natl. Acad. Sci. U.S.A.">
        <title>A Catalog of Tens of Thousands of Viruses from Human Metagenomes Reveals Hidden Associations with Chronic Diseases.</title>
        <authorList>
            <person name="Tisza M.J."/>
            <person name="Buck C.B."/>
        </authorList>
    </citation>
    <scope>NUCLEOTIDE SEQUENCE</scope>
    <source>
        <strain evidence="2">Ct0Xn2</strain>
    </source>
</reference>
<dbReference type="EMBL" id="BK014984">
    <property type="protein sequence ID" value="DAD85574.1"/>
    <property type="molecule type" value="Genomic_DNA"/>
</dbReference>